<dbReference type="Proteomes" id="UP000703590">
    <property type="component" value="Unassembled WGS sequence"/>
</dbReference>
<dbReference type="SUPFAM" id="SSF160387">
    <property type="entry name" value="NosL/MerB-like"/>
    <property type="match status" value="2"/>
</dbReference>
<comment type="caution">
    <text evidence="1">The sequence shown here is derived from an EMBL/GenBank/DDBJ whole genome shotgun (WGS) entry which is preliminary data.</text>
</comment>
<accession>A0ABS2WRW0</accession>
<keyword evidence="2" id="KW-1185">Reference proteome</keyword>
<protein>
    <submittedName>
        <fullName evidence="1">Nitrous oxide reductase accessory protein NosL</fullName>
    </submittedName>
</protein>
<organism evidence="1 2">
    <name type="scientific">Sulfurospirillum tamanense</name>
    <dbReference type="NCBI Taxonomy" id="2813362"/>
    <lineage>
        <taxon>Bacteria</taxon>
        <taxon>Pseudomonadati</taxon>
        <taxon>Campylobacterota</taxon>
        <taxon>Epsilonproteobacteria</taxon>
        <taxon>Campylobacterales</taxon>
        <taxon>Sulfurospirillaceae</taxon>
        <taxon>Sulfurospirillum</taxon>
    </lineage>
</organism>
<dbReference type="PANTHER" id="PTHR41247:SF1">
    <property type="entry name" value="HTH-TYPE TRANSCRIPTIONAL REPRESSOR YCNK"/>
    <property type="match status" value="1"/>
</dbReference>
<proteinExistence type="predicted"/>
<sequence length="361" mass="40690">MAALVLCFTFGVGAMEFSKQATNNAPQLIQEGPQKEWCPICGMKLPLFYKTNHAVKLTDGTKKQYCSMRCLAVDMPAIKERLGQMLVVAVDTDVLIDVHEAFYVLGSKAPGTMTMVSKYAFSTEAAAKAFQAQYGGELTDFEKAFARALEDLEKDLAMTDNRKKNMVYPKGKKVYELKCQEIDPMHYNTISELKADIVGKGLCQNLEGEGDLQPVALYLWEVKRFEHTHVAQIDVPEDAKCPVCGMFVAKYPKWAAMLKDEAHTHYFDGVKDMMKFYFDPQKYAHAPMQNPAIKVTDYYTLEALDGREAFYVVGSTMYGPMGHELIPFRTKSQAEGFLKDHRGKQVVRFEEITLALVQSLD</sequence>
<dbReference type="PANTHER" id="PTHR41247">
    <property type="entry name" value="HTH-TYPE TRANSCRIPTIONAL REPRESSOR YCNK"/>
    <property type="match status" value="1"/>
</dbReference>
<evidence type="ECO:0000313" key="1">
    <source>
        <dbReference type="EMBL" id="MBN2964245.1"/>
    </source>
</evidence>
<name>A0ABS2WRW0_9BACT</name>
<dbReference type="Gene3D" id="3.30.70.2050">
    <property type="match status" value="2"/>
</dbReference>
<dbReference type="InterPro" id="IPR008719">
    <property type="entry name" value="N2O_reductase_NosL"/>
</dbReference>
<dbReference type="EMBL" id="JAFHKK010000009">
    <property type="protein sequence ID" value="MBN2964245.1"/>
    <property type="molecule type" value="Genomic_DNA"/>
</dbReference>
<reference evidence="1 2" key="2">
    <citation type="submission" date="2021-02" db="EMBL/GenBank/DDBJ databases">
        <title>Sulfurospirillum tamanensis sp. nov.</title>
        <authorList>
            <person name="Frolova A."/>
            <person name="Merkel A."/>
            <person name="Slobodkin A."/>
        </authorList>
    </citation>
    <scope>NUCLEOTIDE SEQUENCE [LARGE SCALE GENOMIC DNA]</scope>
    <source>
        <strain evidence="1 2">T05b</strain>
    </source>
</reference>
<dbReference type="Pfam" id="PF05573">
    <property type="entry name" value="NosL"/>
    <property type="match status" value="2"/>
</dbReference>
<reference evidence="2" key="1">
    <citation type="submission" date="2021-02" db="EMBL/GenBank/DDBJ databases">
        <title>Sulfurospirillum tamanensis sp. nov.</title>
        <authorList>
            <person name="Merkel A.Y."/>
        </authorList>
    </citation>
    <scope>NUCLEOTIDE SEQUENCE [LARGE SCALE GENOMIC DNA]</scope>
    <source>
        <strain evidence="2">T05b</strain>
    </source>
</reference>
<gene>
    <name evidence="1" type="ORF">JWV37_05605</name>
</gene>
<evidence type="ECO:0000313" key="2">
    <source>
        <dbReference type="Proteomes" id="UP000703590"/>
    </source>
</evidence>
<reference evidence="1 2" key="3">
    <citation type="submission" date="2021-02" db="EMBL/GenBank/DDBJ databases">
        <authorList>
            <person name="Merkel A.Y."/>
        </authorList>
    </citation>
    <scope>NUCLEOTIDE SEQUENCE [LARGE SCALE GENOMIC DNA]</scope>
    <source>
        <strain evidence="1 2">T05b</strain>
    </source>
</reference>